<dbReference type="InterPro" id="IPR036661">
    <property type="entry name" value="Luciferase-like_sf"/>
</dbReference>
<dbReference type="PANTHER" id="PTHR30011">
    <property type="entry name" value="ALKANESULFONATE MONOOXYGENASE-RELATED"/>
    <property type="match status" value="1"/>
</dbReference>
<organism evidence="2 3">
    <name type="scientific">Sinobacterium norvegicum</name>
    <dbReference type="NCBI Taxonomy" id="1641715"/>
    <lineage>
        <taxon>Bacteria</taxon>
        <taxon>Pseudomonadati</taxon>
        <taxon>Pseudomonadota</taxon>
        <taxon>Gammaproteobacteria</taxon>
        <taxon>Cellvibrionales</taxon>
        <taxon>Spongiibacteraceae</taxon>
        <taxon>Sinobacterium</taxon>
    </lineage>
</organism>
<dbReference type="InterPro" id="IPR019921">
    <property type="entry name" value="Lucif-like_OxRdtase_Rv2161c"/>
</dbReference>
<dbReference type="Pfam" id="PF00296">
    <property type="entry name" value="Bac_luciferase"/>
    <property type="match status" value="1"/>
</dbReference>
<dbReference type="InterPro" id="IPR051260">
    <property type="entry name" value="Diverse_substr_monoxygenases"/>
</dbReference>
<dbReference type="Proteomes" id="UP000838100">
    <property type="component" value="Unassembled WGS sequence"/>
</dbReference>
<proteinExistence type="predicted"/>
<dbReference type="InterPro" id="IPR011251">
    <property type="entry name" value="Luciferase-like_dom"/>
</dbReference>
<accession>A0ABM9AGR8</accession>
<gene>
    <name evidence="2" type="ORF">SIN8267_02065</name>
</gene>
<reference evidence="2" key="1">
    <citation type="submission" date="2021-12" db="EMBL/GenBank/DDBJ databases">
        <authorList>
            <person name="Rodrigo-Torres L."/>
            <person name="Arahal R. D."/>
            <person name="Lucena T."/>
        </authorList>
    </citation>
    <scope>NUCLEOTIDE SEQUENCE</scope>
    <source>
        <strain evidence="2">CECT 8267</strain>
    </source>
</reference>
<evidence type="ECO:0000259" key="1">
    <source>
        <dbReference type="Pfam" id="PF00296"/>
    </source>
</evidence>
<protein>
    <recommendedName>
        <fullName evidence="1">Luciferase-like domain-containing protein</fullName>
    </recommendedName>
</protein>
<dbReference type="CDD" id="cd01097">
    <property type="entry name" value="Tetrahydromethanopterin_reductase"/>
    <property type="match status" value="1"/>
</dbReference>
<dbReference type="EMBL" id="CAKLPX010000002">
    <property type="protein sequence ID" value="CAH0991950.1"/>
    <property type="molecule type" value="Genomic_DNA"/>
</dbReference>
<dbReference type="NCBIfam" id="TIGR03619">
    <property type="entry name" value="F420_Rv2161c"/>
    <property type="match status" value="1"/>
</dbReference>
<evidence type="ECO:0000313" key="3">
    <source>
        <dbReference type="Proteomes" id="UP000838100"/>
    </source>
</evidence>
<comment type="caution">
    <text evidence="2">The sequence shown here is derived from an EMBL/GenBank/DDBJ whole genome shotgun (WGS) entry which is preliminary data.</text>
</comment>
<name>A0ABM9AGR8_9GAMM</name>
<dbReference type="Gene3D" id="3.20.20.30">
    <property type="entry name" value="Luciferase-like domain"/>
    <property type="match status" value="1"/>
</dbReference>
<keyword evidence="3" id="KW-1185">Reference proteome</keyword>
<feature type="domain" description="Luciferase-like" evidence="1">
    <location>
        <begin position="18"/>
        <end position="234"/>
    </location>
</feature>
<evidence type="ECO:0000313" key="2">
    <source>
        <dbReference type="EMBL" id="CAH0991950.1"/>
    </source>
</evidence>
<dbReference type="SUPFAM" id="SSF51679">
    <property type="entry name" value="Bacterial luciferase-like"/>
    <property type="match status" value="1"/>
</dbReference>
<sequence length="288" mass="31865">MRFSLQISMCEPSHYTPMAQAAEAAGFDSITVPDSICYPEEASSKYPYNGDGSREFLESVPFIESLVAVTHMAAVTQTIEFATFVYKLAVRQAPIVAKQVQSLQALNGNRFHFGVGISPWEEDFAVTGVPWEKRGKRLDEQVAILRGLETGEYFGFDGDCHTMPANKMSPVPAKPTPILIGGHSVPALKRAARIGDGWMCAGADLEELADHIAKINELRKEYGTDNKPFQIWTTGKDAFTKEGIAKLESIGVTDVVIGFRNVYEMEADKSLEEKIAMLQWYAGEFINR</sequence>
<dbReference type="RefSeq" id="WP_237444649.1">
    <property type="nucleotide sequence ID" value="NZ_CAKLPX010000002.1"/>
</dbReference>
<dbReference type="PANTHER" id="PTHR30011:SF32">
    <property type="entry name" value="CONSERVED PROTEIN"/>
    <property type="match status" value="1"/>
</dbReference>